<name>A0AAV4VK22_9ARAC</name>
<evidence type="ECO:0000313" key="2">
    <source>
        <dbReference type="Proteomes" id="UP001054837"/>
    </source>
</evidence>
<sequence length="132" mass="15292">MLRGHLNIPAHSLSALESIFVWIILRKTKSASHTVISNHASCNAVKFELDKFWQFGEISNTKFYTQEELAYEKHLIQAFSGYTRGRFDDKFPPCESNDDLRSSRNIAYIKLNSFSLRINSSPLHTTNLWRII</sequence>
<accession>A0AAV4VK22</accession>
<organism evidence="1 2">
    <name type="scientific">Caerostris darwini</name>
    <dbReference type="NCBI Taxonomy" id="1538125"/>
    <lineage>
        <taxon>Eukaryota</taxon>
        <taxon>Metazoa</taxon>
        <taxon>Ecdysozoa</taxon>
        <taxon>Arthropoda</taxon>
        <taxon>Chelicerata</taxon>
        <taxon>Arachnida</taxon>
        <taxon>Araneae</taxon>
        <taxon>Araneomorphae</taxon>
        <taxon>Entelegynae</taxon>
        <taxon>Araneoidea</taxon>
        <taxon>Araneidae</taxon>
        <taxon>Caerostris</taxon>
    </lineage>
</organism>
<dbReference type="EMBL" id="BPLQ01013137">
    <property type="protein sequence ID" value="GIY70216.1"/>
    <property type="molecule type" value="Genomic_DNA"/>
</dbReference>
<proteinExistence type="predicted"/>
<dbReference type="Proteomes" id="UP001054837">
    <property type="component" value="Unassembled WGS sequence"/>
</dbReference>
<dbReference type="AlphaFoldDB" id="A0AAV4VK22"/>
<keyword evidence="2" id="KW-1185">Reference proteome</keyword>
<gene>
    <name evidence="1" type="ORF">CDAR_168111</name>
</gene>
<reference evidence="1 2" key="1">
    <citation type="submission" date="2021-06" db="EMBL/GenBank/DDBJ databases">
        <title>Caerostris darwini draft genome.</title>
        <authorList>
            <person name="Kono N."/>
            <person name="Arakawa K."/>
        </authorList>
    </citation>
    <scope>NUCLEOTIDE SEQUENCE [LARGE SCALE GENOMIC DNA]</scope>
</reference>
<comment type="caution">
    <text evidence="1">The sequence shown here is derived from an EMBL/GenBank/DDBJ whole genome shotgun (WGS) entry which is preliminary data.</text>
</comment>
<protein>
    <submittedName>
        <fullName evidence="1">Uncharacterized protein LOC103569155, partial</fullName>
    </submittedName>
</protein>
<evidence type="ECO:0000313" key="1">
    <source>
        <dbReference type="EMBL" id="GIY70216.1"/>
    </source>
</evidence>